<dbReference type="RefSeq" id="WP_245391592.1">
    <property type="nucleotide sequence ID" value="NZ_MSLT01000018.1"/>
</dbReference>
<protein>
    <recommendedName>
        <fullName evidence="4">4-alpha-glucanotransferase</fullName>
        <ecNumber evidence="3">2.4.1.25</ecNumber>
    </recommendedName>
    <alternativeName>
        <fullName evidence="8">Amylomaltase</fullName>
    </alternativeName>
    <alternativeName>
        <fullName evidence="9">Disproportionating enzyme</fullName>
    </alternativeName>
</protein>
<dbReference type="SUPFAM" id="SSF51445">
    <property type="entry name" value="(Trans)glycosidases"/>
    <property type="match status" value="1"/>
</dbReference>
<dbReference type="Pfam" id="PF02446">
    <property type="entry name" value="Glyco_hydro_77"/>
    <property type="match status" value="1"/>
</dbReference>
<comment type="similarity">
    <text evidence="2">Belongs to the disproportionating enzyme family.</text>
</comment>
<dbReference type="GO" id="GO:0004134">
    <property type="term" value="F:4-alpha-glucanotransferase activity"/>
    <property type="evidence" value="ECO:0007669"/>
    <property type="project" value="UniProtKB-EC"/>
</dbReference>
<keyword evidence="6" id="KW-0808">Transferase</keyword>
<accession>A0A251X6U8</accession>
<dbReference type="InterPro" id="IPR003385">
    <property type="entry name" value="Glyco_hydro_77"/>
</dbReference>
<evidence type="ECO:0000313" key="10">
    <source>
        <dbReference type="EMBL" id="OUD13342.1"/>
    </source>
</evidence>
<evidence type="ECO:0000256" key="6">
    <source>
        <dbReference type="ARBA" id="ARBA00022679"/>
    </source>
</evidence>
<organism evidence="10 11">
    <name type="scientific">Thioflexithrix psekupsensis</name>
    <dbReference type="NCBI Taxonomy" id="1570016"/>
    <lineage>
        <taxon>Bacteria</taxon>
        <taxon>Pseudomonadati</taxon>
        <taxon>Pseudomonadota</taxon>
        <taxon>Gammaproteobacteria</taxon>
        <taxon>Thiotrichales</taxon>
        <taxon>Thioflexithrix</taxon>
    </lineage>
</organism>
<comment type="caution">
    <text evidence="10">The sequence shown here is derived from an EMBL/GenBank/DDBJ whole genome shotgun (WGS) entry which is preliminary data.</text>
</comment>
<evidence type="ECO:0000256" key="7">
    <source>
        <dbReference type="ARBA" id="ARBA00023277"/>
    </source>
</evidence>
<dbReference type="Proteomes" id="UP000194798">
    <property type="component" value="Unassembled WGS sequence"/>
</dbReference>
<dbReference type="PANTHER" id="PTHR32438">
    <property type="entry name" value="4-ALPHA-GLUCANOTRANSFERASE DPE1, CHLOROPLASTIC/AMYLOPLASTIC"/>
    <property type="match status" value="1"/>
</dbReference>
<evidence type="ECO:0000256" key="4">
    <source>
        <dbReference type="ARBA" id="ARBA00020295"/>
    </source>
</evidence>
<dbReference type="AlphaFoldDB" id="A0A251X6U8"/>
<reference evidence="10 11" key="1">
    <citation type="submission" date="2016-12" db="EMBL/GenBank/DDBJ databases">
        <title>Thioflexothrix psekupsii D3 genome sequencing and assembly.</title>
        <authorList>
            <person name="Fomenkov A."/>
            <person name="Vincze T."/>
            <person name="Grabovich M."/>
            <person name="Anton B.P."/>
            <person name="Dubinina G."/>
            <person name="Orlova M."/>
            <person name="Belousova E."/>
            <person name="Roberts R.J."/>
        </authorList>
    </citation>
    <scope>NUCLEOTIDE SEQUENCE [LARGE SCALE GENOMIC DNA]</scope>
    <source>
        <strain evidence="10">D3</strain>
    </source>
</reference>
<dbReference type="EMBL" id="MSLT01000018">
    <property type="protein sequence ID" value="OUD13342.1"/>
    <property type="molecule type" value="Genomic_DNA"/>
</dbReference>
<evidence type="ECO:0000256" key="3">
    <source>
        <dbReference type="ARBA" id="ARBA00012560"/>
    </source>
</evidence>
<evidence type="ECO:0000256" key="2">
    <source>
        <dbReference type="ARBA" id="ARBA00005684"/>
    </source>
</evidence>
<comment type="catalytic activity">
    <reaction evidence="1">
        <text>Transfers a segment of a (1-&gt;4)-alpha-D-glucan to a new position in an acceptor, which may be glucose or a (1-&gt;4)-alpha-D-glucan.</text>
        <dbReference type="EC" id="2.4.1.25"/>
    </reaction>
</comment>
<sequence>MRGTCPDFDSLTPAQRNYIRRLEQDNETLRRQAPPCPVIPDRRAGVLLHITSLPITLGSGDLHNEAYDFIDFMKECGLSVWQMLPIHPPQYLPIGYPQRNLLSPYQPQCVHAGNPALINLEWLMGKGWLSRLPKKPDSLETLSHTSSSYTKIM</sequence>
<dbReference type="PANTHER" id="PTHR32438:SF5">
    <property type="entry name" value="4-ALPHA-GLUCANOTRANSFERASE DPE1, CHLOROPLASTIC_AMYLOPLASTIC"/>
    <property type="match status" value="1"/>
</dbReference>
<evidence type="ECO:0000313" key="11">
    <source>
        <dbReference type="Proteomes" id="UP000194798"/>
    </source>
</evidence>
<dbReference type="InterPro" id="IPR017853">
    <property type="entry name" value="GH"/>
</dbReference>
<name>A0A251X6U8_9GAMM</name>
<keyword evidence="7" id="KW-0119">Carbohydrate metabolism</keyword>
<dbReference type="GO" id="GO:0005975">
    <property type="term" value="P:carbohydrate metabolic process"/>
    <property type="evidence" value="ECO:0007669"/>
    <property type="project" value="InterPro"/>
</dbReference>
<evidence type="ECO:0000256" key="9">
    <source>
        <dbReference type="ARBA" id="ARBA00031501"/>
    </source>
</evidence>
<evidence type="ECO:0000256" key="1">
    <source>
        <dbReference type="ARBA" id="ARBA00000439"/>
    </source>
</evidence>
<gene>
    <name evidence="10" type="ORF">TPSD3_12025</name>
</gene>
<keyword evidence="11" id="KW-1185">Reference proteome</keyword>
<dbReference type="Gene3D" id="3.20.20.80">
    <property type="entry name" value="Glycosidases"/>
    <property type="match status" value="1"/>
</dbReference>
<dbReference type="EC" id="2.4.1.25" evidence="3"/>
<evidence type="ECO:0000256" key="5">
    <source>
        <dbReference type="ARBA" id="ARBA00022676"/>
    </source>
</evidence>
<evidence type="ECO:0000256" key="8">
    <source>
        <dbReference type="ARBA" id="ARBA00031423"/>
    </source>
</evidence>
<keyword evidence="5" id="KW-0328">Glycosyltransferase</keyword>
<proteinExistence type="inferred from homology"/>